<dbReference type="SMART" id="SM00407">
    <property type="entry name" value="IGc1"/>
    <property type="match status" value="1"/>
</dbReference>
<keyword evidence="1 7" id="KW-0732">Signal</keyword>
<organism evidence="9 10">
    <name type="scientific">Eublepharis macularius</name>
    <name type="common">Leopard gecko</name>
    <name type="synonym">Cyrtodactylus macularius</name>
    <dbReference type="NCBI Taxonomy" id="481883"/>
    <lineage>
        <taxon>Eukaryota</taxon>
        <taxon>Metazoa</taxon>
        <taxon>Chordata</taxon>
        <taxon>Craniata</taxon>
        <taxon>Vertebrata</taxon>
        <taxon>Euteleostomi</taxon>
        <taxon>Lepidosauria</taxon>
        <taxon>Squamata</taxon>
        <taxon>Bifurcata</taxon>
        <taxon>Gekkota</taxon>
        <taxon>Eublepharidae</taxon>
        <taxon>Eublepharinae</taxon>
        <taxon>Eublepharis</taxon>
    </lineage>
</organism>
<feature type="chain" id="PRO_5041676054" evidence="7">
    <location>
        <begin position="21"/>
        <end position="246"/>
    </location>
</feature>
<feature type="domain" description="Ig-like" evidence="8">
    <location>
        <begin position="145"/>
        <end position="243"/>
    </location>
</feature>
<dbReference type="Proteomes" id="UP001190640">
    <property type="component" value="Chromosome 19"/>
</dbReference>
<dbReference type="InterPro" id="IPR051006">
    <property type="entry name" value="TCR_variable_domain"/>
</dbReference>
<feature type="domain" description="Ig-like" evidence="8">
    <location>
        <begin position="23"/>
        <end position="137"/>
    </location>
</feature>
<sequence>MSSWVLHLCLSLALSLHGGAFQPLPVQPPQVSFAEGTTAVLRCPLERGEIQDYHAFWFRQKPGDRPAHILKHHIDGQIERTNAFNERFVPVRDAGANAYALQIQAVRTEDSATYWCVAEINHFNTFASGAGTQLSVTGGKSAKAPASVTLLSDAAAPMPDSPMLHALCLAKQFYPGFVEIKWSAAGNAVSEGVTPGAVVLNDNGSYSTTSILCVPRNLLSSNASIKCSVHHYSSGAKVERSLEQPC</sequence>
<dbReference type="CDD" id="cd00099">
    <property type="entry name" value="IgV"/>
    <property type="match status" value="1"/>
</dbReference>
<dbReference type="InterPro" id="IPR013106">
    <property type="entry name" value="Ig_V-set"/>
</dbReference>
<evidence type="ECO:0000313" key="10">
    <source>
        <dbReference type="RefSeq" id="XP_054859833.1"/>
    </source>
</evidence>
<dbReference type="SUPFAM" id="SSF48726">
    <property type="entry name" value="Immunoglobulin"/>
    <property type="match status" value="2"/>
</dbReference>
<dbReference type="GeneID" id="129346514"/>
<name>A0AA97LKI2_EUBMA</name>
<dbReference type="InterPro" id="IPR003599">
    <property type="entry name" value="Ig_sub"/>
</dbReference>
<dbReference type="KEGG" id="emc:129346514"/>
<dbReference type="RefSeq" id="XP_054859833.1">
    <property type="nucleotide sequence ID" value="XM_055003858.1"/>
</dbReference>
<protein>
    <submittedName>
        <fullName evidence="10">Ig heavy chain Mem5-like</fullName>
    </submittedName>
</protein>
<evidence type="ECO:0000256" key="4">
    <source>
        <dbReference type="ARBA" id="ARBA00023170"/>
    </source>
</evidence>
<evidence type="ECO:0000256" key="1">
    <source>
        <dbReference type="ARBA" id="ARBA00022729"/>
    </source>
</evidence>
<evidence type="ECO:0000256" key="2">
    <source>
        <dbReference type="ARBA" id="ARBA00022859"/>
    </source>
</evidence>
<accession>A0AA97LKI2</accession>
<dbReference type="PROSITE" id="PS50835">
    <property type="entry name" value="IG_LIKE"/>
    <property type="match status" value="2"/>
</dbReference>
<dbReference type="Gene3D" id="2.60.40.10">
    <property type="entry name" value="Immunoglobulins"/>
    <property type="match status" value="2"/>
</dbReference>
<gene>
    <name evidence="10" type="primary">LOC129346514</name>
</gene>
<dbReference type="Pfam" id="PF07654">
    <property type="entry name" value="C1-set"/>
    <property type="match status" value="1"/>
</dbReference>
<evidence type="ECO:0000256" key="3">
    <source>
        <dbReference type="ARBA" id="ARBA00023130"/>
    </source>
</evidence>
<dbReference type="SMART" id="SM00406">
    <property type="entry name" value="IGv"/>
    <property type="match status" value="1"/>
</dbReference>
<dbReference type="PANTHER" id="PTHR19343:SF13">
    <property type="entry name" value="T CELL RECEPTOR ALPHA VARIABLE 21"/>
    <property type="match status" value="1"/>
</dbReference>
<keyword evidence="5" id="KW-0393">Immunoglobulin domain</keyword>
<feature type="signal peptide" evidence="7">
    <location>
        <begin position="1"/>
        <end position="20"/>
    </location>
</feature>
<evidence type="ECO:0000256" key="7">
    <source>
        <dbReference type="SAM" id="SignalP"/>
    </source>
</evidence>
<dbReference type="InterPro" id="IPR007110">
    <property type="entry name" value="Ig-like_dom"/>
</dbReference>
<reference evidence="10" key="1">
    <citation type="submission" date="2025-08" db="UniProtKB">
        <authorList>
            <consortium name="RefSeq"/>
        </authorList>
    </citation>
    <scope>IDENTIFICATION</scope>
    <source>
        <tissue evidence="10">Blood</tissue>
    </source>
</reference>
<evidence type="ECO:0000313" key="9">
    <source>
        <dbReference type="Proteomes" id="UP001190640"/>
    </source>
</evidence>
<dbReference type="GO" id="GO:0042605">
    <property type="term" value="F:peptide antigen binding"/>
    <property type="evidence" value="ECO:0007669"/>
    <property type="project" value="TreeGrafter"/>
</dbReference>
<proteinExistence type="predicted"/>
<dbReference type="AlphaFoldDB" id="A0AA97LKI2"/>
<keyword evidence="4" id="KW-0675">Receptor</keyword>
<dbReference type="SMART" id="SM00409">
    <property type="entry name" value="IG"/>
    <property type="match status" value="1"/>
</dbReference>
<evidence type="ECO:0000259" key="8">
    <source>
        <dbReference type="PROSITE" id="PS50835"/>
    </source>
</evidence>
<evidence type="ECO:0000256" key="5">
    <source>
        <dbReference type="ARBA" id="ARBA00023319"/>
    </source>
</evidence>
<dbReference type="PANTHER" id="PTHR19343">
    <property type="entry name" value="T CELL RECEPTOR ALPHA VARIABLE 1-2"/>
    <property type="match status" value="1"/>
</dbReference>
<dbReference type="Pfam" id="PF07686">
    <property type="entry name" value="V-set"/>
    <property type="match status" value="1"/>
</dbReference>
<keyword evidence="2" id="KW-0391">Immunity</keyword>
<dbReference type="InterPro" id="IPR013783">
    <property type="entry name" value="Ig-like_fold"/>
</dbReference>
<evidence type="ECO:0000256" key="6">
    <source>
        <dbReference type="ARBA" id="ARBA00043266"/>
    </source>
</evidence>
<keyword evidence="3" id="KW-1064">Adaptive immunity</keyword>
<keyword evidence="9" id="KW-1185">Reference proteome</keyword>
<dbReference type="CDD" id="cd00098">
    <property type="entry name" value="IgC1"/>
    <property type="match status" value="1"/>
</dbReference>
<keyword evidence="6" id="KW-1279">T cell receptor</keyword>
<dbReference type="GO" id="GO:0002250">
    <property type="term" value="P:adaptive immune response"/>
    <property type="evidence" value="ECO:0007669"/>
    <property type="project" value="UniProtKB-KW"/>
</dbReference>
<dbReference type="InterPro" id="IPR003597">
    <property type="entry name" value="Ig_C1-set"/>
</dbReference>
<dbReference type="InterPro" id="IPR036179">
    <property type="entry name" value="Ig-like_dom_sf"/>
</dbReference>
<dbReference type="GO" id="GO:0042101">
    <property type="term" value="C:T cell receptor complex"/>
    <property type="evidence" value="ECO:0007669"/>
    <property type="project" value="UniProtKB-KW"/>
</dbReference>